<dbReference type="PROSITE" id="PS50294">
    <property type="entry name" value="WD_REPEATS_REGION"/>
    <property type="match status" value="3"/>
</dbReference>
<feature type="compositionally biased region" description="Polar residues" evidence="9">
    <location>
        <begin position="25"/>
        <end position="44"/>
    </location>
</feature>
<feature type="repeat" description="WD" evidence="8">
    <location>
        <begin position="148"/>
        <end position="189"/>
    </location>
</feature>
<evidence type="ECO:0000256" key="8">
    <source>
        <dbReference type="PROSITE-ProRule" id="PRU00221"/>
    </source>
</evidence>
<dbReference type="AlphaFoldDB" id="A0A0X3PFL0"/>
<feature type="region of interest" description="Disordered" evidence="9">
    <location>
        <begin position="25"/>
        <end position="53"/>
    </location>
</feature>
<dbReference type="GO" id="GO:0005737">
    <property type="term" value="C:cytoplasm"/>
    <property type="evidence" value="ECO:0007669"/>
    <property type="project" value="UniProtKB-SubCell"/>
</dbReference>
<evidence type="ECO:0000256" key="1">
    <source>
        <dbReference type="ARBA" id="ARBA00004123"/>
    </source>
</evidence>
<sequence>MLTCSGDGTAHLIRLPQKFFEVSQAGETSAVEPSNDTPAANKSHPSAEPLPSLTASQHDTEANADVPGNSVASTPMVIRDPTSVFQSATLSFGDGGNSTSLALAEGVVESAPLAAADFLSGRNHLVTASWDRLGRLYDVNTGQEVHSLTGHDHQLTDVRCAEQLPVVVTSARDSTFRLWDFRTPRLQIHVQQAHSRTVSTAQFLPSCPPDLLISAGTDRICRLWDLRKCRSPLFTIRTDAGINRLAVLQSGALLDARRRTSLPSTVADTSTALSAPDLVPSTSTSSAAAAASATALSCIFALPLDNRTVRFIDISGSRISRISRNSAQGHTRAITSVAWAGTGAYDLFTAGFDHQLLAWQLQIA</sequence>
<organism evidence="10">
    <name type="scientific">Schistocephalus solidus</name>
    <name type="common">Tapeworm</name>
    <dbReference type="NCBI Taxonomy" id="70667"/>
    <lineage>
        <taxon>Eukaryota</taxon>
        <taxon>Metazoa</taxon>
        <taxon>Spiralia</taxon>
        <taxon>Lophotrochozoa</taxon>
        <taxon>Platyhelminthes</taxon>
        <taxon>Cestoda</taxon>
        <taxon>Eucestoda</taxon>
        <taxon>Diphyllobothriidea</taxon>
        <taxon>Diphyllobothriidae</taxon>
        <taxon>Schistocephalus</taxon>
    </lineage>
</organism>
<evidence type="ECO:0000256" key="2">
    <source>
        <dbReference type="ARBA" id="ARBA00004496"/>
    </source>
</evidence>
<dbReference type="EMBL" id="GEEE01012611">
    <property type="protein sequence ID" value="JAP50614.1"/>
    <property type="molecule type" value="Transcribed_RNA"/>
</dbReference>
<keyword evidence="3" id="KW-0963">Cytoplasm</keyword>
<dbReference type="PROSITE" id="PS00678">
    <property type="entry name" value="WD_REPEATS_1"/>
    <property type="match status" value="1"/>
</dbReference>
<evidence type="ECO:0000313" key="10">
    <source>
        <dbReference type="EMBL" id="JAP50614.1"/>
    </source>
</evidence>
<dbReference type="EMBL" id="GEEE01015642">
    <property type="protein sequence ID" value="JAP47583.1"/>
    <property type="molecule type" value="Transcribed_RNA"/>
</dbReference>
<evidence type="ECO:0000256" key="7">
    <source>
        <dbReference type="ARBA" id="ARBA00040954"/>
    </source>
</evidence>
<keyword evidence="6" id="KW-0539">Nucleus</keyword>
<dbReference type="SMART" id="SM00320">
    <property type="entry name" value="WD40"/>
    <property type="match status" value="4"/>
</dbReference>
<evidence type="ECO:0000256" key="6">
    <source>
        <dbReference type="ARBA" id="ARBA00023242"/>
    </source>
</evidence>
<gene>
    <name evidence="10" type="ORF">TR125104</name>
</gene>
<dbReference type="PROSITE" id="PS50082">
    <property type="entry name" value="WD_REPEATS_2"/>
    <property type="match status" value="3"/>
</dbReference>
<dbReference type="Pfam" id="PF00400">
    <property type="entry name" value="WD40"/>
    <property type="match status" value="3"/>
</dbReference>
<dbReference type="SUPFAM" id="SSF50978">
    <property type="entry name" value="WD40 repeat-like"/>
    <property type="match status" value="1"/>
</dbReference>
<keyword evidence="4 8" id="KW-0853">WD repeat</keyword>
<keyword evidence="5" id="KW-0677">Repeat</keyword>
<evidence type="ECO:0000256" key="4">
    <source>
        <dbReference type="ARBA" id="ARBA00022574"/>
    </source>
</evidence>
<name>A0A0X3PFL0_SCHSO</name>
<proteinExistence type="predicted"/>
<feature type="repeat" description="WD" evidence="8">
    <location>
        <begin position="191"/>
        <end position="227"/>
    </location>
</feature>
<comment type="subcellular location">
    <subcellularLocation>
        <location evidence="2">Cytoplasm</location>
    </subcellularLocation>
    <subcellularLocation>
        <location evidence="1">Nucleus</location>
    </subcellularLocation>
</comment>
<dbReference type="PANTHER" id="PTHR19855:SF12">
    <property type="entry name" value="WD REPEAT-CONTAINING PROTEIN 37"/>
    <property type="match status" value="1"/>
</dbReference>
<dbReference type="InterPro" id="IPR001680">
    <property type="entry name" value="WD40_rpt"/>
</dbReference>
<accession>A0A0X3PFL0</accession>
<dbReference type="InterPro" id="IPR015943">
    <property type="entry name" value="WD40/YVTN_repeat-like_dom_sf"/>
</dbReference>
<dbReference type="InterPro" id="IPR019775">
    <property type="entry name" value="WD40_repeat_CS"/>
</dbReference>
<dbReference type="GO" id="GO:0005634">
    <property type="term" value="C:nucleus"/>
    <property type="evidence" value="ECO:0007669"/>
    <property type="project" value="UniProtKB-SubCell"/>
</dbReference>
<evidence type="ECO:0000256" key="5">
    <source>
        <dbReference type="ARBA" id="ARBA00022737"/>
    </source>
</evidence>
<protein>
    <recommendedName>
        <fullName evidence="7">WD repeat-containing protein 37</fullName>
    </recommendedName>
</protein>
<dbReference type="PANTHER" id="PTHR19855">
    <property type="entry name" value="WD40 REPEAT PROTEIN 12, 37"/>
    <property type="match status" value="1"/>
</dbReference>
<evidence type="ECO:0000256" key="9">
    <source>
        <dbReference type="SAM" id="MobiDB-lite"/>
    </source>
</evidence>
<dbReference type="InterPro" id="IPR036322">
    <property type="entry name" value="WD40_repeat_dom_sf"/>
</dbReference>
<reference evidence="10" key="1">
    <citation type="submission" date="2016-01" db="EMBL/GenBank/DDBJ databases">
        <title>Reference transcriptome for the parasite Schistocephalus solidus: insights into the molecular evolution of parasitism.</title>
        <authorList>
            <person name="Hebert F.O."/>
            <person name="Grambauer S."/>
            <person name="Barber I."/>
            <person name="Landry C.R."/>
            <person name="Aubin-Horth N."/>
        </authorList>
    </citation>
    <scope>NUCLEOTIDE SEQUENCE</scope>
</reference>
<feature type="repeat" description="WD" evidence="8">
    <location>
        <begin position="327"/>
        <end position="364"/>
    </location>
</feature>
<dbReference type="Gene3D" id="2.130.10.10">
    <property type="entry name" value="YVTN repeat-like/Quinoprotein amine dehydrogenase"/>
    <property type="match status" value="1"/>
</dbReference>
<evidence type="ECO:0000256" key="3">
    <source>
        <dbReference type="ARBA" id="ARBA00022490"/>
    </source>
</evidence>